<dbReference type="Gene3D" id="3.80.10.10">
    <property type="entry name" value="Ribonuclease Inhibitor"/>
    <property type="match status" value="1"/>
</dbReference>
<sequence>MSTRFIHSQLDHAAHALSENNNASAETHLTEALATILEVRVTKALEKGNYELALQNAQELMTRCPTSAAGYSRAGDVCFARHNYQRAISFYSTYLDLNPSCSTVPSLLRVARDRIQKKIDPIQYLSDALLIRVFNLFHTGDLYPMLLVSQSWRKKLISLKSLWESLYFDFRSRSVDDFLEYAPRELMGPHVKQLTLRTNQTIRKAISLLVLARCTGLNALVLYDTTHYGTTQSCHTPMWPNPDDMRFLSTHLTKLLVVAKQAPRHALQYLLTTCPKLKAVFLRLLDDSYPNFTWELPLMTPEAPTDLQHLDWASPGDIIADSNFIPTYCPKLIQLTVENFQRLIQRRYAERSSHLNSASALIENIHYSCPDLKQLLVFNRNTDYDHDTSKLQPPPSPGLRSLVLPPIYHAHRESLELAFETISCNADTLLTLGVTYHHDSLDNTPPAVIDATFPVIPNLTLLKVEEDLPPFMKQPFSAMLDKLPNLNSLCFHQMELTADLLEAILHHSHLPLSVTFKRCKAGAMVLENFLDEAAELGDDCILKGVHISGETLDTSIFPLLGRIKTLKHISMTSSFSYIDQESQVSFLENARESGLIRNLSTLKVTSRKDYLSVLQDAFGQVLRNK</sequence>
<dbReference type="SUPFAM" id="SSF48452">
    <property type="entry name" value="TPR-like"/>
    <property type="match status" value="1"/>
</dbReference>
<gene>
    <name evidence="2" type="ORF">BCR43DRAFT_562863</name>
</gene>
<protein>
    <submittedName>
        <fullName evidence="2">Uncharacterized protein</fullName>
    </submittedName>
</protein>
<proteinExistence type="predicted"/>
<accession>A0A1X2HEP9</accession>
<dbReference type="Proteomes" id="UP000242180">
    <property type="component" value="Unassembled WGS sequence"/>
</dbReference>
<comment type="caution">
    <text evidence="2">The sequence shown here is derived from an EMBL/GenBank/DDBJ whole genome shotgun (WGS) entry which is preliminary data.</text>
</comment>
<dbReference type="InParanoid" id="A0A1X2HEP9"/>
<dbReference type="InterPro" id="IPR011990">
    <property type="entry name" value="TPR-like_helical_dom_sf"/>
</dbReference>
<dbReference type="PROSITE" id="PS50005">
    <property type="entry name" value="TPR"/>
    <property type="match status" value="1"/>
</dbReference>
<evidence type="ECO:0000313" key="3">
    <source>
        <dbReference type="Proteomes" id="UP000242180"/>
    </source>
</evidence>
<dbReference type="InterPro" id="IPR019734">
    <property type="entry name" value="TPR_rpt"/>
</dbReference>
<evidence type="ECO:0000313" key="2">
    <source>
        <dbReference type="EMBL" id="ORY97390.1"/>
    </source>
</evidence>
<dbReference type="InterPro" id="IPR036047">
    <property type="entry name" value="F-box-like_dom_sf"/>
</dbReference>
<dbReference type="EMBL" id="MCGN01000004">
    <property type="protein sequence ID" value="ORY97390.1"/>
    <property type="molecule type" value="Genomic_DNA"/>
</dbReference>
<name>A0A1X2HEP9_SYNRA</name>
<reference evidence="2 3" key="1">
    <citation type="submission" date="2016-07" db="EMBL/GenBank/DDBJ databases">
        <title>Pervasive Adenine N6-methylation of Active Genes in Fungi.</title>
        <authorList>
            <consortium name="DOE Joint Genome Institute"/>
            <person name="Mondo S.J."/>
            <person name="Dannebaum R.O."/>
            <person name="Kuo R.C."/>
            <person name="Labutti K."/>
            <person name="Haridas S."/>
            <person name="Kuo A."/>
            <person name="Salamov A."/>
            <person name="Ahrendt S.R."/>
            <person name="Lipzen A."/>
            <person name="Sullivan W."/>
            <person name="Andreopoulos W.B."/>
            <person name="Clum A."/>
            <person name="Lindquist E."/>
            <person name="Daum C."/>
            <person name="Ramamoorthy G.K."/>
            <person name="Gryganskyi A."/>
            <person name="Culley D."/>
            <person name="Magnuson J.K."/>
            <person name="James T.Y."/>
            <person name="O'Malley M.A."/>
            <person name="Stajich J.E."/>
            <person name="Spatafora J.W."/>
            <person name="Visel A."/>
            <person name="Grigoriev I.V."/>
        </authorList>
    </citation>
    <scope>NUCLEOTIDE SEQUENCE [LARGE SCALE GENOMIC DNA]</scope>
    <source>
        <strain evidence="2 3">NRRL 2496</strain>
    </source>
</reference>
<keyword evidence="3" id="KW-1185">Reference proteome</keyword>
<evidence type="ECO:0000256" key="1">
    <source>
        <dbReference type="PROSITE-ProRule" id="PRU00339"/>
    </source>
</evidence>
<dbReference type="Gene3D" id="1.25.40.10">
    <property type="entry name" value="Tetratricopeptide repeat domain"/>
    <property type="match status" value="1"/>
</dbReference>
<dbReference type="SUPFAM" id="SSF81383">
    <property type="entry name" value="F-box domain"/>
    <property type="match status" value="1"/>
</dbReference>
<dbReference type="AlphaFoldDB" id="A0A1X2HEP9"/>
<dbReference type="InterPro" id="IPR032675">
    <property type="entry name" value="LRR_dom_sf"/>
</dbReference>
<organism evidence="2 3">
    <name type="scientific">Syncephalastrum racemosum</name>
    <name type="common">Filamentous fungus</name>
    <dbReference type="NCBI Taxonomy" id="13706"/>
    <lineage>
        <taxon>Eukaryota</taxon>
        <taxon>Fungi</taxon>
        <taxon>Fungi incertae sedis</taxon>
        <taxon>Mucoromycota</taxon>
        <taxon>Mucoromycotina</taxon>
        <taxon>Mucoromycetes</taxon>
        <taxon>Mucorales</taxon>
        <taxon>Syncephalastraceae</taxon>
        <taxon>Syncephalastrum</taxon>
    </lineage>
</organism>
<keyword evidence="1" id="KW-0802">TPR repeat</keyword>
<feature type="repeat" description="TPR" evidence="1">
    <location>
        <begin position="68"/>
        <end position="101"/>
    </location>
</feature>
<dbReference type="OrthoDB" id="2235165at2759"/>